<reference evidence="1" key="1">
    <citation type="submission" date="2018-05" db="EMBL/GenBank/DDBJ databases">
        <authorList>
            <person name="Lanie J.A."/>
            <person name="Ng W.-L."/>
            <person name="Kazmierczak K.M."/>
            <person name="Andrzejewski T.M."/>
            <person name="Davidsen T.M."/>
            <person name="Wayne K.J."/>
            <person name="Tettelin H."/>
            <person name="Glass J.I."/>
            <person name="Rusch D."/>
            <person name="Podicherti R."/>
            <person name="Tsui H.-C.T."/>
            <person name="Winkler M.E."/>
        </authorList>
    </citation>
    <scope>NUCLEOTIDE SEQUENCE</scope>
</reference>
<dbReference type="EMBL" id="UINC01186129">
    <property type="protein sequence ID" value="SVD98202.1"/>
    <property type="molecule type" value="Genomic_DNA"/>
</dbReference>
<dbReference type="AlphaFoldDB" id="A0A382ZRV6"/>
<feature type="non-terminal residue" evidence="1">
    <location>
        <position position="46"/>
    </location>
</feature>
<sequence length="46" mass="5289">MPAVICGAMQVAIWRDLFSCRSDDCIHFREIFTESFSEFQPNGSFV</sequence>
<protein>
    <submittedName>
        <fullName evidence="1">Uncharacterized protein</fullName>
    </submittedName>
</protein>
<accession>A0A382ZRV6</accession>
<proteinExistence type="predicted"/>
<organism evidence="1">
    <name type="scientific">marine metagenome</name>
    <dbReference type="NCBI Taxonomy" id="408172"/>
    <lineage>
        <taxon>unclassified sequences</taxon>
        <taxon>metagenomes</taxon>
        <taxon>ecological metagenomes</taxon>
    </lineage>
</organism>
<name>A0A382ZRV6_9ZZZZ</name>
<evidence type="ECO:0000313" key="1">
    <source>
        <dbReference type="EMBL" id="SVD98202.1"/>
    </source>
</evidence>
<gene>
    <name evidence="1" type="ORF">METZ01_LOCUS451056</name>
</gene>